<keyword evidence="2" id="KW-1185">Reference proteome</keyword>
<sequence>MLESTFTPPAWDSKIVELESWLCKSRKEDKTRGLSTLRDEAIRDSSPQDESPRIHFY</sequence>
<comment type="caution">
    <text evidence="1">The sequence shown here is derived from an EMBL/GenBank/DDBJ whole genome shotgun (WGS) entry which is preliminary data.</text>
</comment>
<organism evidence="1 2">
    <name type="scientific">Helicobacter zhangjianzhongii</name>
    <dbReference type="NCBI Taxonomy" id="2974574"/>
    <lineage>
        <taxon>Bacteria</taxon>
        <taxon>Pseudomonadati</taxon>
        <taxon>Campylobacterota</taxon>
        <taxon>Epsilonproteobacteria</taxon>
        <taxon>Campylobacterales</taxon>
        <taxon>Helicobacteraceae</taxon>
        <taxon>Helicobacter</taxon>
    </lineage>
</organism>
<evidence type="ECO:0000313" key="1">
    <source>
        <dbReference type="EMBL" id="MDL0082380.1"/>
    </source>
</evidence>
<dbReference type="Proteomes" id="UP001173802">
    <property type="component" value="Unassembled WGS sequence"/>
</dbReference>
<name>A0ACC6FT10_9HELI</name>
<protein>
    <submittedName>
        <fullName evidence="1">Uncharacterized protein</fullName>
    </submittedName>
</protein>
<proteinExistence type="predicted"/>
<dbReference type="EMBL" id="JANURN010000006">
    <property type="protein sequence ID" value="MDL0082380.1"/>
    <property type="molecule type" value="Genomic_DNA"/>
</dbReference>
<gene>
    <name evidence="1" type="ORF">NYG90_06825</name>
</gene>
<reference evidence="1 2" key="1">
    <citation type="journal article" date="2023" name="Microorganisms">
        <title>Isolation and Genomic Characteristics of Cat-Borne Campylobacter felis sp. nov. and Sheep-Borne Campylobacter ovis sp. nov.</title>
        <authorList>
            <person name="Wang H."/>
            <person name="Li Y."/>
            <person name="Gu Y."/>
            <person name="Zhou G."/>
            <person name="Chen X."/>
            <person name="Zhang X."/>
            <person name="Shao Z."/>
            <person name="Zhang J."/>
            <person name="Zhang M."/>
        </authorList>
    </citation>
    <scope>NUCLEOTIDE SEQUENCE [LARGE SCALE GENOMIC DNA]</scope>
    <source>
        <strain evidence="1 2">XJK30-2</strain>
    </source>
</reference>
<accession>A0ACC6FT10</accession>
<evidence type="ECO:0000313" key="2">
    <source>
        <dbReference type="Proteomes" id="UP001173802"/>
    </source>
</evidence>